<sequence>MINKKRLLIISGITVMAAASIIAVAAACTEEQKPEQKSNQKQSDSKSGSGSGVIRNNSSKNSIKFTVALESNTLNYRNQKHNLTLNVGSQYARKIVEVELKPNSSSSSGSSIKSTKAPSNSKGEAIVVFSGLEHNKSYYISAVNVYEDLRKTTPIVSNSYFANTNETLVVKTPAKGDGSNNAGSSKGSFDPNQNNFNPGSGPLPNLDNLEQLQQHIARIQKEKEQREKYRPVSASVPDLKIKPEQAYEKIKNRSFAIGFNSVDYAKESNGQINDSVVPFEPTGTGWLLDYAWKKGEKTSDEVMLYIATNAHVYNRAFNAMDTAYKSQFPEYFTKEERKDAKVDSFVLAVPKKEAKLNAIPSGQSYGPENKLQYFVNAKNHERFSSERVFNDIEFLKEGEEVIFSNPRTVFVALNIFDEQRNKELYNAADNEEDRKYSAKDFAVFGIKVNYKKLKEKAGSDPKYKLLLDHIDAAMKSIDDDIKKFSEKKHPNHDQSTTPYLSLDYPSMWINKDRPLDQQLDKAKYNIDNNTSLNIERAYIAGFPKIGSSQMLWRNYPEGSSIPEDAFNGNSFGRGLGVSKILDDQRESTGFGFNGFVDFSSIYFGASGSLVVNEYGLPIGIYSVTDSKVGDKDISKRGGFTFLVQAHNDNKNQQTGPSRTLISLQAGPAHNLIDGSDQEKYPYQKKSYRQNLNWLSKQDNSEFKEFAKTAIFKQGA</sequence>
<dbReference type="AlphaFoldDB" id="A0A084EWN6"/>
<dbReference type="InterPro" id="IPR022381">
    <property type="entry name" value="Uncharacterised_MG067"/>
</dbReference>
<proteinExistence type="predicted"/>
<accession>A0A084EWN6</accession>
<dbReference type="NCBIfam" id="NF045841">
    <property type="entry name" value="Ig_SerProt_MIP"/>
    <property type="match status" value="1"/>
</dbReference>
<evidence type="ECO:0000256" key="2">
    <source>
        <dbReference type="SAM" id="SignalP"/>
    </source>
</evidence>
<name>A0A084EWN6_9BACT</name>
<evidence type="ECO:0000313" key="4">
    <source>
        <dbReference type="EMBL" id="KEZ22378.1"/>
    </source>
</evidence>
<feature type="compositionally biased region" description="Low complexity" evidence="1">
    <location>
        <begin position="39"/>
        <end position="48"/>
    </location>
</feature>
<protein>
    <recommendedName>
        <fullName evidence="3">DUF31 domain-containing protein</fullName>
    </recommendedName>
</protein>
<keyword evidence="2" id="KW-0732">Signal</keyword>
<dbReference type="eggNOG" id="ENOG503455W">
    <property type="taxonomic scope" value="Bacteria"/>
</dbReference>
<comment type="caution">
    <text evidence="4">The sequence shown here is derived from an EMBL/GenBank/DDBJ whole genome shotgun (WGS) entry which is preliminary data.</text>
</comment>
<gene>
    <name evidence="4" type="ORF">UDIV_6290</name>
</gene>
<dbReference type="InterPro" id="IPR022382">
    <property type="entry name" value="Mycoplasma_peptidase_DUF31"/>
</dbReference>
<evidence type="ECO:0000259" key="3">
    <source>
        <dbReference type="Pfam" id="PF01732"/>
    </source>
</evidence>
<feature type="compositionally biased region" description="Polar residues" evidence="1">
    <location>
        <begin position="178"/>
        <end position="198"/>
    </location>
</feature>
<feature type="region of interest" description="Disordered" evidence="1">
    <location>
        <begin position="33"/>
        <end position="57"/>
    </location>
</feature>
<keyword evidence="5" id="KW-1185">Reference proteome</keyword>
<evidence type="ECO:0000313" key="5">
    <source>
        <dbReference type="Proteomes" id="UP000028537"/>
    </source>
</evidence>
<dbReference type="PRINTS" id="PR00840">
    <property type="entry name" value="Y06768FAMILY"/>
</dbReference>
<dbReference type="OrthoDB" id="395427at2"/>
<organism evidence="4 5">
    <name type="scientific">Ureaplasma diversum NCTC 246</name>
    <dbReference type="NCBI Taxonomy" id="1188241"/>
    <lineage>
        <taxon>Bacteria</taxon>
        <taxon>Bacillati</taxon>
        <taxon>Mycoplasmatota</taxon>
        <taxon>Mycoplasmoidales</taxon>
        <taxon>Mycoplasmoidaceae</taxon>
        <taxon>Ureaplasma</taxon>
    </lineage>
</organism>
<dbReference type="EMBL" id="JFDP01000080">
    <property type="protein sequence ID" value="KEZ22378.1"/>
    <property type="molecule type" value="Genomic_DNA"/>
</dbReference>
<reference evidence="4 5" key="1">
    <citation type="submission" date="2014-02" db="EMBL/GenBank/DDBJ databases">
        <title>Genome sequence of Ureaplasma diversum strain 246.</title>
        <authorList>
            <person name="Sirand-Pugnet P."/>
            <person name="Breton M."/>
            <person name="Dordet-Frisoni E."/>
            <person name="Baranowski E."/>
            <person name="Barre A."/>
            <person name="Couture C."/>
            <person name="Dupuy V."/>
            <person name="Gaurivaud P."/>
            <person name="Jacob D."/>
            <person name="Lemaitre C."/>
            <person name="Manso-Silvan L."/>
            <person name="Nikolski M."/>
            <person name="Nouvel L.-X."/>
            <person name="Poumarat F."/>
            <person name="Tardy F."/>
            <person name="Thebault P."/>
            <person name="Theil S."/>
            <person name="Citti C."/>
            <person name="Thiaucourt F."/>
            <person name="Blanchard A."/>
        </authorList>
    </citation>
    <scope>NUCLEOTIDE SEQUENCE [LARGE SCALE GENOMIC DNA]</scope>
    <source>
        <strain evidence="4 5">NCTC 246</strain>
    </source>
</reference>
<dbReference type="RefSeq" id="WP_081847836.1">
    <property type="nucleotide sequence ID" value="NZ_JFDP01000080.1"/>
</dbReference>
<feature type="signal peptide" evidence="2">
    <location>
        <begin position="1"/>
        <end position="25"/>
    </location>
</feature>
<evidence type="ECO:0000256" key="1">
    <source>
        <dbReference type="SAM" id="MobiDB-lite"/>
    </source>
</evidence>
<feature type="domain" description="DUF31" evidence="3">
    <location>
        <begin position="245"/>
        <end position="622"/>
    </location>
</feature>
<dbReference type="Pfam" id="PF01732">
    <property type="entry name" value="Mycop_pep_DUF31"/>
    <property type="match status" value="1"/>
</dbReference>
<dbReference type="PROSITE" id="PS51257">
    <property type="entry name" value="PROKAR_LIPOPROTEIN"/>
    <property type="match status" value="1"/>
</dbReference>
<feature type="chain" id="PRO_5001774803" description="DUF31 domain-containing protein" evidence="2">
    <location>
        <begin position="26"/>
        <end position="715"/>
    </location>
</feature>
<feature type="region of interest" description="Disordered" evidence="1">
    <location>
        <begin position="172"/>
        <end position="204"/>
    </location>
</feature>
<dbReference type="Proteomes" id="UP000028537">
    <property type="component" value="Unassembled WGS sequence"/>
</dbReference>